<gene>
    <name evidence="10" type="ORF">PENTCL1PPCAC_19898</name>
</gene>
<dbReference type="GO" id="GO:0009398">
    <property type="term" value="P:FMN biosynthetic process"/>
    <property type="evidence" value="ECO:0007669"/>
    <property type="project" value="TreeGrafter"/>
</dbReference>
<keyword evidence="8" id="KW-0175">Coiled coil</keyword>
<sequence>STRLLTFIRLMSTTVPARTNGQSSIDWSRLLPYSFKGTVVHGFGRGGKQLDCPTANLDESTVADLPSGLIEGVYWGTGRVIGEGGNSNEEAGIVMSIGFNPHFGNEKKTLEVHFLAKMDDFYGSQVEGTIKGFMRDMPPFKSMEALVEQIRKDKEDAAREVEKERKNKM</sequence>
<keyword evidence="11" id="KW-1185">Reference proteome</keyword>
<dbReference type="InterPro" id="IPR015865">
    <property type="entry name" value="Riboflavin_kinase_bac/euk"/>
</dbReference>
<comment type="caution">
    <text evidence="10">The sequence shown here is derived from an EMBL/GenBank/DDBJ whole genome shotgun (WGS) entry which is preliminary data.</text>
</comment>
<dbReference type="GO" id="GO:0005524">
    <property type="term" value="F:ATP binding"/>
    <property type="evidence" value="ECO:0007669"/>
    <property type="project" value="UniProtKB-KW"/>
</dbReference>
<keyword evidence="5" id="KW-0808">Transferase</keyword>
<dbReference type="GO" id="GO:0009231">
    <property type="term" value="P:riboflavin biosynthetic process"/>
    <property type="evidence" value="ECO:0007669"/>
    <property type="project" value="InterPro"/>
</dbReference>
<proteinExistence type="predicted"/>
<evidence type="ECO:0000256" key="6">
    <source>
        <dbReference type="ARBA" id="ARBA00022741"/>
    </source>
</evidence>
<evidence type="ECO:0000259" key="9">
    <source>
        <dbReference type="SMART" id="SM00904"/>
    </source>
</evidence>
<dbReference type="PANTHER" id="PTHR22749">
    <property type="entry name" value="RIBOFLAVIN KINASE/FMN ADENYLYLTRANSFERASE"/>
    <property type="match status" value="1"/>
</dbReference>
<keyword evidence="3" id="KW-0285">Flavoprotein</keyword>
<keyword evidence="7" id="KW-0067">ATP-binding</keyword>
<dbReference type="Gene3D" id="2.40.30.30">
    <property type="entry name" value="Riboflavin kinase-like"/>
    <property type="match status" value="1"/>
</dbReference>
<evidence type="ECO:0000256" key="4">
    <source>
        <dbReference type="ARBA" id="ARBA00022643"/>
    </source>
</evidence>
<evidence type="ECO:0000256" key="5">
    <source>
        <dbReference type="ARBA" id="ARBA00022679"/>
    </source>
</evidence>
<keyword evidence="4" id="KW-0288">FMN</keyword>
<dbReference type="Proteomes" id="UP001432027">
    <property type="component" value="Unassembled WGS sequence"/>
</dbReference>
<feature type="domain" description="Riboflavin kinase" evidence="9">
    <location>
        <begin position="30"/>
        <end position="162"/>
    </location>
</feature>
<dbReference type="GO" id="GO:0005739">
    <property type="term" value="C:mitochondrion"/>
    <property type="evidence" value="ECO:0007669"/>
    <property type="project" value="TreeGrafter"/>
</dbReference>
<organism evidence="10 11">
    <name type="scientific">Pristionchus entomophagus</name>
    <dbReference type="NCBI Taxonomy" id="358040"/>
    <lineage>
        <taxon>Eukaryota</taxon>
        <taxon>Metazoa</taxon>
        <taxon>Ecdysozoa</taxon>
        <taxon>Nematoda</taxon>
        <taxon>Chromadorea</taxon>
        <taxon>Rhabditida</taxon>
        <taxon>Rhabditina</taxon>
        <taxon>Diplogasteromorpha</taxon>
        <taxon>Diplogasteroidea</taxon>
        <taxon>Neodiplogasteridae</taxon>
        <taxon>Pristionchus</taxon>
    </lineage>
</organism>
<protein>
    <recommendedName>
        <fullName evidence="2">riboflavin kinase</fullName>
        <ecNumber evidence="2">2.7.1.26</ecNumber>
    </recommendedName>
</protein>
<accession>A0AAV5TTA5</accession>
<dbReference type="SMART" id="SM00904">
    <property type="entry name" value="Flavokinase"/>
    <property type="match status" value="1"/>
</dbReference>
<name>A0AAV5TTA5_9BILA</name>
<dbReference type="PANTHER" id="PTHR22749:SF6">
    <property type="entry name" value="RIBOFLAVIN KINASE"/>
    <property type="match status" value="1"/>
</dbReference>
<dbReference type="InterPro" id="IPR023465">
    <property type="entry name" value="Riboflavin_kinase_dom_sf"/>
</dbReference>
<evidence type="ECO:0000256" key="8">
    <source>
        <dbReference type="SAM" id="Coils"/>
    </source>
</evidence>
<dbReference type="Pfam" id="PF01687">
    <property type="entry name" value="Flavokinase"/>
    <property type="match status" value="1"/>
</dbReference>
<evidence type="ECO:0000256" key="2">
    <source>
        <dbReference type="ARBA" id="ARBA00012105"/>
    </source>
</evidence>
<evidence type="ECO:0000256" key="3">
    <source>
        <dbReference type="ARBA" id="ARBA00022630"/>
    </source>
</evidence>
<evidence type="ECO:0000256" key="7">
    <source>
        <dbReference type="ARBA" id="ARBA00022840"/>
    </source>
</evidence>
<evidence type="ECO:0000313" key="10">
    <source>
        <dbReference type="EMBL" id="GMS97723.1"/>
    </source>
</evidence>
<feature type="non-terminal residue" evidence="10">
    <location>
        <position position="1"/>
    </location>
</feature>
<feature type="coiled-coil region" evidence="8">
    <location>
        <begin position="140"/>
        <end position="167"/>
    </location>
</feature>
<dbReference type="SUPFAM" id="SSF82114">
    <property type="entry name" value="Riboflavin kinase-like"/>
    <property type="match status" value="1"/>
</dbReference>
<dbReference type="InterPro" id="IPR023468">
    <property type="entry name" value="Riboflavin_kinase"/>
</dbReference>
<evidence type="ECO:0000256" key="1">
    <source>
        <dbReference type="ARBA" id="ARBA00005201"/>
    </source>
</evidence>
<dbReference type="AlphaFoldDB" id="A0AAV5TTA5"/>
<keyword evidence="6" id="KW-0547">Nucleotide-binding</keyword>
<comment type="pathway">
    <text evidence="1">Cofactor biosynthesis; FMN biosynthesis; FMN from riboflavin (ATP route): step 1/1.</text>
</comment>
<evidence type="ECO:0000313" key="11">
    <source>
        <dbReference type="Proteomes" id="UP001432027"/>
    </source>
</evidence>
<dbReference type="EC" id="2.7.1.26" evidence="2"/>
<dbReference type="EMBL" id="BTSX01000004">
    <property type="protein sequence ID" value="GMS97723.1"/>
    <property type="molecule type" value="Genomic_DNA"/>
</dbReference>
<reference evidence="10" key="1">
    <citation type="submission" date="2023-10" db="EMBL/GenBank/DDBJ databases">
        <title>Genome assembly of Pristionchus species.</title>
        <authorList>
            <person name="Yoshida K."/>
            <person name="Sommer R.J."/>
        </authorList>
    </citation>
    <scope>NUCLEOTIDE SEQUENCE</scope>
    <source>
        <strain evidence="10">RS0144</strain>
    </source>
</reference>
<dbReference type="GO" id="GO:0008531">
    <property type="term" value="F:riboflavin kinase activity"/>
    <property type="evidence" value="ECO:0007669"/>
    <property type="project" value="UniProtKB-EC"/>
</dbReference>